<dbReference type="PANTHER" id="PTHR24096">
    <property type="entry name" value="LONG-CHAIN-FATTY-ACID--COA LIGASE"/>
    <property type="match status" value="1"/>
</dbReference>
<dbReference type="InParanoid" id="A0A0E1RUI7"/>
<feature type="domain" description="AMP-dependent synthetase/ligase" evidence="1">
    <location>
        <begin position="75"/>
        <end position="412"/>
    </location>
</feature>
<evidence type="ECO:0000259" key="1">
    <source>
        <dbReference type="Pfam" id="PF00501"/>
    </source>
</evidence>
<dbReference type="InterPro" id="IPR045851">
    <property type="entry name" value="AMP-bd_C_sf"/>
</dbReference>
<dbReference type="Proteomes" id="UP000001261">
    <property type="component" value="Unassembled WGS sequence"/>
</dbReference>
<evidence type="ECO:0000259" key="2">
    <source>
        <dbReference type="Pfam" id="PF13193"/>
    </source>
</evidence>
<dbReference type="OrthoDB" id="6509636at2759"/>
<dbReference type="GO" id="GO:0016405">
    <property type="term" value="F:CoA-ligase activity"/>
    <property type="evidence" value="ECO:0007669"/>
    <property type="project" value="TreeGrafter"/>
</dbReference>
<dbReference type="InterPro" id="IPR025110">
    <property type="entry name" value="AMP-bd_C"/>
</dbReference>
<dbReference type="STRING" id="246410.A0A0E1RUI7"/>
<name>A0A0E1RUI7_COCIM</name>
<evidence type="ECO:0000313" key="4">
    <source>
        <dbReference type="Proteomes" id="UP000001261"/>
    </source>
</evidence>
<dbReference type="CDD" id="cd05911">
    <property type="entry name" value="Firefly_Luc_like"/>
    <property type="match status" value="1"/>
</dbReference>
<dbReference type="PANTHER" id="PTHR24096:SF194">
    <property type="entry name" value="AMP-DEPENDENT SYNTHETASE_LIGASE DOMAIN-CONTAINING PROTEIN"/>
    <property type="match status" value="1"/>
</dbReference>
<organism evidence="3 4">
    <name type="scientific">Coccidioides immitis (strain RS)</name>
    <name type="common">Valley fever fungus</name>
    <dbReference type="NCBI Taxonomy" id="246410"/>
    <lineage>
        <taxon>Eukaryota</taxon>
        <taxon>Fungi</taxon>
        <taxon>Dikarya</taxon>
        <taxon>Ascomycota</taxon>
        <taxon>Pezizomycotina</taxon>
        <taxon>Eurotiomycetes</taxon>
        <taxon>Eurotiomycetidae</taxon>
        <taxon>Onygenales</taxon>
        <taxon>Onygenaceae</taxon>
        <taxon>Coccidioides</taxon>
    </lineage>
</organism>
<reference evidence="4" key="1">
    <citation type="journal article" date="2009" name="Genome Res.">
        <title>Comparative genomic analyses of the human fungal pathogens Coccidioides and their relatives.</title>
        <authorList>
            <person name="Sharpton T.J."/>
            <person name="Stajich J.E."/>
            <person name="Rounsley S.D."/>
            <person name="Gardner M.J."/>
            <person name="Wortman J.R."/>
            <person name="Jordar V.S."/>
            <person name="Maiti R."/>
            <person name="Kodira C.D."/>
            <person name="Neafsey D.E."/>
            <person name="Zeng Q."/>
            <person name="Hung C.-Y."/>
            <person name="McMahan C."/>
            <person name="Muszewska A."/>
            <person name="Grynberg M."/>
            <person name="Mandel M.A."/>
            <person name="Kellner E.M."/>
            <person name="Barker B.M."/>
            <person name="Galgiani J.N."/>
            <person name="Orbach M.J."/>
            <person name="Kirkland T.N."/>
            <person name="Cole G.T."/>
            <person name="Henn M.R."/>
            <person name="Birren B.W."/>
            <person name="Taylor J.W."/>
        </authorList>
    </citation>
    <scope>NUCLEOTIDE SEQUENCE [LARGE SCALE GENOMIC DNA]</scope>
    <source>
        <strain evidence="4">RS</strain>
    </source>
</reference>
<feature type="domain" description="AMP-binding enzyme C-terminal" evidence="2">
    <location>
        <begin position="462"/>
        <end position="542"/>
    </location>
</feature>
<dbReference type="Pfam" id="PF00501">
    <property type="entry name" value="AMP-binding"/>
    <property type="match status" value="1"/>
</dbReference>
<dbReference type="RefSeq" id="XP_001239283.1">
    <property type="nucleotide sequence ID" value="XM_001239282.1"/>
</dbReference>
<dbReference type="InterPro" id="IPR020845">
    <property type="entry name" value="AMP-binding_CS"/>
</dbReference>
<accession>A0A0E1RUI7</accession>
<dbReference type="SUPFAM" id="SSF56801">
    <property type="entry name" value="Acetyl-CoA synthetase-like"/>
    <property type="match status" value="1"/>
</dbReference>
<dbReference type="GeneID" id="4557766"/>
<dbReference type="VEuPathDB" id="FungiDB:CIMG_10305"/>
<proteinExistence type="predicted"/>
<reference evidence="4" key="2">
    <citation type="journal article" date="2010" name="Genome Res.">
        <title>Population genomic sequencing of Coccidioides fungi reveals recent hybridization and transposon control.</title>
        <authorList>
            <person name="Neafsey D.E."/>
            <person name="Barker B.M."/>
            <person name="Sharpton T.J."/>
            <person name="Stajich J.E."/>
            <person name="Park D.J."/>
            <person name="Whiston E."/>
            <person name="Hung C.-Y."/>
            <person name="McMahan C."/>
            <person name="White J."/>
            <person name="Sykes S."/>
            <person name="Heiman D."/>
            <person name="Young S."/>
            <person name="Zeng Q."/>
            <person name="Abouelleil A."/>
            <person name="Aftuck L."/>
            <person name="Bessette D."/>
            <person name="Brown A."/>
            <person name="FitzGerald M."/>
            <person name="Lui A."/>
            <person name="Macdonald J.P."/>
            <person name="Priest M."/>
            <person name="Orbach M.J."/>
            <person name="Galgiani J.N."/>
            <person name="Kirkland T.N."/>
            <person name="Cole G.T."/>
            <person name="Birren B.W."/>
            <person name="Henn M.R."/>
            <person name="Taylor J.W."/>
            <person name="Rounsley S.D."/>
        </authorList>
    </citation>
    <scope>GENOME REANNOTATION</scope>
    <source>
        <strain evidence="4">RS</strain>
    </source>
</reference>
<dbReference type="InterPro" id="IPR000873">
    <property type="entry name" value="AMP-dep_synth/lig_dom"/>
</dbReference>
<dbReference type="OMA" id="AWPNTDF"/>
<sequence length="567" mass="63176">MVKKSPFAPIPIPSSNVLSFLFPPGSPLRSATKPIWIDSADPTLQLTTAAALDWVKRLCSGLENFKDQASGQQVVKKGEVVLIFTPNQIFVPVAYLGIVGSGRIFSGINPGYSVNEVVYQMNNTEAKVILVHPSLLDTAVAAARQAGIPTDRIFQFSETEVPMRDGVRDWRELLANLEASRDYQWPELSENEAANTIATINYSSGTTGLPKGVCVSHRNLIANILQSNYIRNALVQYGPEGPPQHRWIGFLPLYHVYGQMMTILHAVRNQVPIYVMKKFVFEDYLRAIQDYKITYLHVVPPIMVMLSKRPETAKYDLSSVLEISCGAAPLSRELQNEVAEKYGVSIKQGWGMTEVTTGAIHVPGGVEDKTGSAGVLDPNCECKLLDDDGNEVPEGEPGEMYIRSPNVSMKYWKNEEATRETMLSDGWLRTGDIAVCRGDWFWIVDRKKELIKVNALQVAPAELEAALLENDDIADAAVVGMKMNDEEFPRAYVVLKDAVKQRPNPLTGEQIQEWIKPRVAKHKWLTGGVELIDEVPKLPSGKIMRKVMREWAKRDAAKFQGLQRAKL</sequence>
<dbReference type="InterPro" id="IPR042099">
    <property type="entry name" value="ANL_N_sf"/>
</dbReference>
<dbReference type="Gene3D" id="3.30.300.30">
    <property type="match status" value="1"/>
</dbReference>
<dbReference type="Gene3D" id="3.40.50.12780">
    <property type="entry name" value="N-terminal domain of ligase-like"/>
    <property type="match status" value="1"/>
</dbReference>
<evidence type="ECO:0000313" key="3">
    <source>
        <dbReference type="EMBL" id="EAS27700.1"/>
    </source>
</evidence>
<dbReference type="AlphaFoldDB" id="A0A0E1RUI7"/>
<dbReference type="Pfam" id="PF13193">
    <property type="entry name" value="AMP-binding_C"/>
    <property type="match status" value="1"/>
</dbReference>
<dbReference type="PROSITE" id="PS00455">
    <property type="entry name" value="AMP_BINDING"/>
    <property type="match status" value="1"/>
</dbReference>
<keyword evidence="4" id="KW-1185">Reference proteome</keyword>
<keyword evidence="3" id="KW-0436">Ligase</keyword>
<dbReference type="EMBL" id="GG704915">
    <property type="protein sequence ID" value="EAS27700.1"/>
    <property type="molecule type" value="Genomic_DNA"/>
</dbReference>
<gene>
    <name evidence="3" type="ORF">CIMG_10305</name>
</gene>
<dbReference type="KEGG" id="cim:CIMG_10305"/>
<protein>
    <submittedName>
        <fullName evidence="3">4-coumarate:coenzyme A ligase</fullName>
    </submittedName>
</protein>